<dbReference type="InterPro" id="IPR000086">
    <property type="entry name" value="NUDIX_hydrolase_dom"/>
</dbReference>
<evidence type="ECO:0000256" key="4">
    <source>
        <dbReference type="ARBA" id="ARBA00022801"/>
    </source>
</evidence>
<dbReference type="GO" id="GO:0046872">
    <property type="term" value="F:metal ion binding"/>
    <property type="evidence" value="ECO:0007669"/>
    <property type="project" value="UniProtKB-KW"/>
</dbReference>
<dbReference type="CDD" id="cd03426">
    <property type="entry name" value="NUDIX_CoAse_Nudt7"/>
    <property type="match status" value="1"/>
</dbReference>
<dbReference type="PROSITE" id="PS51462">
    <property type="entry name" value="NUDIX"/>
    <property type="match status" value="1"/>
</dbReference>
<organism evidence="8 9">
    <name type="scientific">Arthrobacter terrae</name>
    <dbReference type="NCBI Taxonomy" id="2935737"/>
    <lineage>
        <taxon>Bacteria</taxon>
        <taxon>Bacillati</taxon>
        <taxon>Actinomycetota</taxon>
        <taxon>Actinomycetes</taxon>
        <taxon>Micrococcales</taxon>
        <taxon>Micrococcaceae</taxon>
        <taxon>Arthrobacter</taxon>
    </lineage>
</organism>
<comment type="cofactor">
    <cofactor evidence="1">
        <name>Mn(2+)</name>
        <dbReference type="ChEBI" id="CHEBI:29035"/>
    </cofactor>
</comment>
<dbReference type="PANTHER" id="PTHR12992">
    <property type="entry name" value="NUDIX HYDROLASE"/>
    <property type="match status" value="1"/>
</dbReference>
<dbReference type="AlphaFoldDB" id="A0A931G6C5"/>
<dbReference type="InterPro" id="IPR015797">
    <property type="entry name" value="NUDIX_hydrolase-like_dom_sf"/>
</dbReference>
<feature type="domain" description="Nudix hydrolase" evidence="7">
    <location>
        <begin position="43"/>
        <end position="183"/>
    </location>
</feature>
<comment type="caution">
    <text evidence="8">The sequence shown here is derived from an EMBL/GenBank/DDBJ whole genome shotgun (WGS) entry which is preliminary data.</text>
</comment>
<dbReference type="PANTHER" id="PTHR12992:SF11">
    <property type="entry name" value="MITOCHONDRIAL COENZYME A DIPHOSPHATASE NUDT8"/>
    <property type="match status" value="1"/>
</dbReference>
<keyword evidence="6" id="KW-0464">Manganese</keyword>
<protein>
    <submittedName>
        <fullName evidence="8">CoA pyrophosphatase</fullName>
    </submittedName>
</protein>
<dbReference type="GO" id="GO:0010945">
    <property type="term" value="F:coenzyme A diphosphatase activity"/>
    <property type="evidence" value="ECO:0007669"/>
    <property type="project" value="InterPro"/>
</dbReference>
<keyword evidence="5" id="KW-0460">Magnesium</keyword>
<gene>
    <name evidence="8" type="ORF">IV500_01770</name>
</gene>
<dbReference type="Proteomes" id="UP000655366">
    <property type="component" value="Unassembled WGS sequence"/>
</dbReference>
<evidence type="ECO:0000313" key="8">
    <source>
        <dbReference type="EMBL" id="MBG0738164.1"/>
    </source>
</evidence>
<evidence type="ECO:0000256" key="5">
    <source>
        <dbReference type="ARBA" id="ARBA00022842"/>
    </source>
</evidence>
<evidence type="ECO:0000256" key="1">
    <source>
        <dbReference type="ARBA" id="ARBA00001936"/>
    </source>
</evidence>
<dbReference type="Pfam" id="PF00293">
    <property type="entry name" value="NUDIX"/>
    <property type="match status" value="1"/>
</dbReference>
<keyword evidence="9" id="KW-1185">Reference proteome</keyword>
<evidence type="ECO:0000256" key="2">
    <source>
        <dbReference type="ARBA" id="ARBA00001946"/>
    </source>
</evidence>
<evidence type="ECO:0000259" key="7">
    <source>
        <dbReference type="PROSITE" id="PS51462"/>
    </source>
</evidence>
<dbReference type="Gene3D" id="3.90.79.10">
    <property type="entry name" value="Nucleoside Triphosphate Pyrophosphohydrolase"/>
    <property type="match status" value="1"/>
</dbReference>
<dbReference type="InterPro" id="IPR045121">
    <property type="entry name" value="CoAse"/>
</dbReference>
<sequence>MVAIAQKAASGGLDAARDDHWPRPLDPRTARQAAVLLLFGALDDVPAASGKPLAPAGLDVLLIERAATLTDHPGQVAFPGGGVDAGDASVDATALREAVEETGLDPAGVQILGRLPEVALPVSNFMVTPVLAWWTAPSAVAVVDYGESAQVFRVPVRDLLDPDNRYTATLNRGPRTFSSPAFLVNGVLVWGFTAGILSRLFEHLHWSVPWDADRIIAAPL</sequence>
<name>A0A931G6C5_9MICC</name>
<dbReference type="SUPFAM" id="SSF55811">
    <property type="entry name" value="Nudix"/>
    <property type="match status" value="1"/>
</dbReference>
<reference evidence="8 9" key="1">
    <citation type="submission" date="2020-11" db="EMBL/GenBank/DDBJ databases">
        <title>Arthrobacter antarcticus sp. nov., isolated from Antarctic Soil.</title>
        <authorList>
            <person name="Li J."/>
        </authorList>
    </citation>
    <scope>NUCLEOTIDE SEQUENCE [LARGE SCALE GENOMIC DNA]</scope>
    <source>
        <strain evidence="8 9">Z1-20</strain>
    </source>
</reference>
<evidence type="ECO:0000256" key="6">
    <source>
        <dbReference type="ARBA" id="ARBA00023211"/>
    </source>
</evidence>
<proteinExistence type="predicted"/>
<evidence type="ECO:0000313" key="9">
    <source>
        <dbReference type="Proteomes" id="UP000655366"/>
    </source>
</evidence>
<evidence type="ECO:0000256" key="3">
    <source>
        <dbReference type="ARBA" id="ARBA00022723"/>
    </source>
</evidence>
<comment type="cofactor">
    <cofactor evidence="2">
        <name>Mg(2+)</name>
        <dbReference type="ChEBI" id="CHEBI:18420"/>
    </cofactor>
</comment>
<accession>A0A931G6C5</accession>
<dbReference type="EMBL" id="JADNYM010000002">
    <property type="protein sequence ID" value="MBG0738164.1"/>
    <property type="molecule type" value="Genomic_DNA"/>
</dbReference>
<keyword evidence="4" id="KW-0378">Hydrolase</keyword>
<keyword evidence="3" id="KW-0479">Metal-binding</keyword>